<feature type="region of interest" description="Disordered" evidence="1">
    <location>
        <begin position="1"/>
        <end position="20"/>
    </location>
</feature>
<dbReference type="InterPro" id="IPR008906">
    <property type="entry name" value="HATC_C_dom"/>
</dbReference>
<accession>A5BG18</accession>
<dbReference type="GO" id="GO:0046983">
    <property type="term" value="F:protein dimerization activity"/>
    <property type="evidence" value="ECO:0007669"/>
    <property type="project" value="InterPro"/>
</dbReference>
<dbReference type="ExpressionAtlas" id="A5BG18">
    <property type="expression patterns" value="baseline and differential"/>
</dbReference>
<dbReference type="Pfam" id="PF05699">
    <property type="entry name" value="Dimer_Tnp_hAT"/>
    <property type="match status" value="1"/>
</dbReference>
<dbReference type="PANTHER" id="PTHR32166">
    <property type="entry name" value="OSJNBA0013A04.12 PROTEIN"/>
    <property type="match status" value="1"/>
</dbReference>
<dbReference type="InterPro" id="IPR012337">
    <property type="entry name" value="RNaseH-like_sf"/>
</dbReference>
<dbReference type="Pfam" id="PF04937">
    <property type="entry name" value="DUF659"/>
    <property type="match status" value="1"/>
</dbReference>
<proteinExistence type="predicted"/>
<reference evidence="4" key="1">
    <citation type="journal article" date="2007" name="PLoS ONE">
        <title>The first genome sequence of an elite grapevine cultivar (Pinot noir Vitis vinifera L.): coping with a highly heterozygous genome.</title>
        <authorList>
            <person name="Velasco R."/>
            <person name="Zharkikh A."/>
            <person name="Troggio M."/>
            <person name="Cartwright D.A."/>
            <person name="Cestaro A."/>
            <person name="Pruss D."/>
            <person name="Pindo M."/>
            <person name="FitzGerald L.M."/>
            <person name="Vezzulli S."/>
            <person name="Reid J."/>
            <person name="Malacarne G."/>
            <person name="Iliev D."/>
            <person name="Coppola G."/>
            <person name="Wardell B."/>
            <person name="Micheletti D."/>
            <person name="Macalma T."/>
            <person name="Facci M."/>
            <person name="Mitchell J.T."/>
            <person name="Perazzolli M."/>
            <person name="Eldredge G."/>
            <person name="Gatto P."/>
            <person name="Oyzerski R."/>
            <person name="Moretto M."/>
            <person name="Gutin N."/>
            <person name="Stefanini M."/>
            <person name="Chen Y."/>
            <person name="Segala C."/>
            <person name="Davenport C."/>
            <person name="Dematte L."/>
            <person name="Mraz A."/>
            <person name="Battilana J."/>
            <person name="Stormo K."/>
            <person name="Costa F."/>
            <person name="Tao Q."/>
            <person name="Si-Ammour A."/>
            <person name="Harkins T."/>
            <person name="Lackey A."/>
            <person name="Perbost C."/>
            <person name="Taillon B."/>
            <person name="Stella A."/>
            <person name="Solovyev V."/>
            <person name="Fawcett J.A."/>
            <person name="Sterck L."/>
            <person name="Vandepoele K."/>
            <person name="Grando S.M."/>
            <person name="Toppo S."/>
            <person name="Moser C."/>
            <person name="Lanchbury J."/>
            <person name="Bogden R."/>
            <person name="Skolnick M."/>
            <person name="Sgaramella V."/>
            <person name="Bhatnagar S.K."/>
            <person name="Fontana P."/>
            <person name="Gutin A."/>
            <person name="Van de Peer Y."/>
            <person name="Salamini F."/>
            <person name="Viola R."/>
        </authorList>
    </citation>
    <scope>NUCLEOTIDE SEQUENCE</scope>
</reference>
<evidence type="ECO:0000259" key="3">
    <source>
        <dbReference type="Pfam" id="PF05699"/>
    </source>
</evidence>
<feature type="region of interest" description="Disordered" evidence="1">
    <location>
        <begin position="697"/>
        <end position="775"/>
    </location>
</feature>
<evidence type="ECO:0000259" key="2">
    <source>
        <dbReference type="Pfam" id="PF04937"/>
    </source>
</evidence>
<feature type="compositionally biased region" description="Polar residues" evidence="1">
    <location>
        <begin position="697"/>
        <end position="712"/>
    </location>
</feature>
<evidence type="ECO:0000256" key="1">
    <source>
        <dbReference type="SAM" id="MobiDB-lite"/>
    </source>
</evidence>
<feature type="domain" description="DUF659" evidence="2">
    <location>
        <begin position="221"/>
        <end position="372"/>
    </location>
</feature>
<dbReference type="EMBL" id="AM458293">
    <property type="protein sequence ID" value="CAN74509.1"/>
    <property type="molecule type" value="Genomic_DNA"/>
</dbReference>
<feature type="region of interest" description="Disordered" evidence="1">
    <location>
        <begin position="124"/>
        <end position="175"/>
    </location>
</feature>
<feature type="domain" description="HAT C-terminal dimerisation" evidence="3">
    <location>
        <begin position="570"/>
        <end position="636"/>
    </location>
</feature>
<evidence type="ECO:0008006" key="5">
    <source>
        <dbReference type="Google" id="ProtNLM"/>
    </source>
</evidence>
<gene>
    <name evidence="4" type="ORF">VITISV_015896</name>
</gene>
<evidence type="ECO:0000313" key="4">
    <source>
        <dbReference type="EMBL" id="CAN74509.1"/>
    </source>
</evidence>
<feature type="compositionally biased region" description="Polar residues" evidence="1">
    <location>
        <begin position="159"/>
        <end position="172"/>
    </location>
</feature>
<dbReference type="InterPro" id="IPR007021">
    <property type="entry name" value="DUF659"/>
</dbReference>
<dbReference type="SUPFAM" id="SSF53098">
    <property type="entry name" value="Ribonuclease H-like"/>
    <property type="match status" value="1"/>
</dbReference>
<name>A5BG18_VITVI</name>
<protein>
    <recommendedName>
        <fullName evidence="5">DUF659 domain-containing protein</fullName>
    </recommendedName>
</protein>
<dbReference type="PANTHER" id="PTHR32166:SF74">
    <property type="entry name" value="OS05G0256350 PROTEIN"/>
    <property type="match status" value="1"/>
</dbReference>
<sequence length="775" mass="89048">MRGIAAGEDRCDWSPPRVSTPSPLDWKSVRLTGKAIKARLNHASPEKHTPFRCFALFLTPQRVFAAPRLKARPQTPLKTLVGTHHGIKPCNKVSEDARLECKEALANFKDQKTKRNELLQEIGMSPTSMHESALSKTIGTLGSGNGSGEPIPRGPMDKFTTSQPRQSTLNSKWKQEEREEVCRKIGRFMYSKGLPFNTMNDPYWFPMIDVVANFGPWFKPPSMHELRTWILKEEVNDLSIIMEDHKKAWKQYGCSIMSDGWTDGKSRCLINFLVNSPAGTWFMKSIDASDTIKNGELMFKYLDEVVEEIGEENVVQVITDNASNYVNAGMRLMEKRSRLWWTPCAAHCIDLMLEDIGKLNVHATTLSRARQIVKFIYRHTWVLSLMRTFTKNHELIRPAITRFATAFLTLQSLYKQKQALIVMFSSEKWCSSTWAKKVEGVKTRSTVLFDPNFWPHVAFCIKTTVPLVSVLREVDSEERPVMGYIYELIDSAKEKIAFNCRGMERKYGPIWRKIDARWTPQLYRSLHAAGYYLNPQLRYGDKFSNVDELDSYDQAMGEFGSRIAIDSRTLRSPTSWWMRFGGSTPELQKFAIRVLSLTCSDSGCERNWSTFESIHTKKRNRLEHQRLNALVYVRYNTRLRERSLQRKQNVDPILVEEIDSDDEWIVEKEDPLLPLDLCWLQDNELFNVDVIRVVSSNSQETQASSDHMVSSHSYKRKHNQVPSTSGGKGKEKELNLTPIDEDEDLDEMGIHDSGHFPTIDTLDEDDDDLGEEDLS</sequence>
<organism evidence="4">
    <name type="scientific">Vitis vinifera</name>
    <name type="common">Grape</name>
    <dbReference type="NCBI Taxonomy" id="29760"/>
    <lineage>
        <taxon>Eukaryota</taxon>
        <taxon>Viridiplantae</taxon>
        <taxon>Streptophyta</taxon>
        <taxon>Embryophyta</taxon>
        <taxon>Tracheophyta</taxon>
        <taxon>Spermatophyta</taxon>
        <taxon>Magnoliopsida</taxon>
        <taxon>eudicotyledons</taxon>
        <taxon>Gunneridae</taxon>
        <taxon>Pentapetalae</taxon>
        <taxon>rosids</taxon>
        <taxon>Vitales</taxon>
        <taxon>Vitaceae</taxon>
        <taxon>Viteae</taxon>
        <taxon>Vitis</taxon>
    </lineage>
</organism>
<feature type="compositionally biased region" description="Polar residues" evidence="1">
    <location>
        <begin position="125"/>
        <end position="140"/>
    </location>
</feature>
<feature type="compositionally biased region" description="Acidic residues" evidence="1">
    <location>
        <begin position="761"/>
        <end position="775"/>
    </location>
</feature>
<dbReference type="AlphaFoldDB" id="A5BG18"/>